<evidence type="ECO:0000256" key="2">
    <source>
        <dbReference type="ARBA" id="ARBA00004613"/>
    </source>
</evidence>
<dbReference type="KEGG" id="nvi:100678280"/>
<dbReference type="InterPro" id="IPR029058">
    <property type="entry name" value="AB_hydrolase_fold"/>
</dbReference>
<dbReference type="InterPro" id="IPR000734">
    <property type="entry name" value="TAG_lipase"/>
</dbReference>
<dbReference type="GO" id="GO:0016042">
    <property type="term" value="P:lipid catabolic process"/>
    <property type="evidence" value="ECO:0007669"/>
    <property type="project" value="TreeGrafter"/>
</dbReference>
<dbReference type="PANTHER" id="PTHR11610">
    <property type="entry name" value="LIPASE"/>
    <property type="match status" value="1"/>
</dbReference>
<feature type="signal peptide" evidence="9">
    <location>
        <begin position="1"/>
        <end position="30"/>
    </location>
</feature>
<dbReference type="Proteomes" id="UP000002358">
    <property type="component" value="Chromosome 1"/>
</dbReference>
<dbReference type="PANTHER" id="PTHR11610:SF173">
    <property type="entry name" value="LIPASE DOMAIN-CONTAINING PROTEIN-RELATED"/>
    <property type="match status" value="1"/>
</dbReference>
<dbReference type="GeneID" id="100678280"/>
<evidence type="ECO:0000256" key="7">
    <source>
        <dbReference type="ARBA" id="ARBA00023157"/>
    </source>
</evidence>
<evidence type="ECO:0000256" key="3">
    <source>
        <dbReference type="ARBA" id="ARBA00010701"/>
    </source>
</evidence>
<feature type="chain" id="PRO_5029550074" description="phospholipase A1" evidence="9">
    <location>
        <begin position="31"/>
        <end position="370"/>
    </location>
</feature>
<keyword evidence="5" id="KW-0964">Secreted</keyword>
<evidence type="ECO:0000256" key="1">
    <source>
        <dbReference type="ARBA" id="ARBA00000111"/>
    </source>
</evidence>
<dbReference type="EC" id="3.1.1.32" evidence="4"/>
<sequence length="370" mass="41513">MHKLFSQFTMRAKSLISLCTILLAFAQVHTTVNPGRLLKCSPHTLKYETFNVSFYHSSRTQSDQLINKEVHFVPKGVDFDPRRRTVVIVQGFLGHLHGDEMKKIGNKLLEWQDMNVIIVRWEKGSLNPFAYPQAVVNSEYAALQIKTLFTWLKNIWTEQGVSLGSWGPIHFIGYSLGAHVVGQAAERLRVEENLLIDRITALDPSEPCFEDANNPLRLSKNNAKFVDVIHTDGARYTNEAFGLLEPIGHADFYVNGGVANQPGCERKKRSGFLFKATLHFLGNGLCSHARSVEVFIDSIVNANSTSCKFWGRSWQLGTSEADTKEILKNSCDTTICPQVGINAESFDYDNGKTNTYYVKTSENAPFCEPA</sequence>
<proteinExistence type="inferred from homology"/>
<evidence type="ECO:0000256" key="9">
    <source>
        <dbReference type="SAM" id="SignalP"/>
    </source>
</evidence>
<dbReference type="RefSeq" id="XP_016845666.1">
    <property type="nucleotide sequence ID" value="XM_016990177.2"/>
</dbReference>
<accession>A0A7M7J2T5</accession>
<protein>
    <recommendedName>
        <fullName evidence="4">phospholipase A1</fullName>
        <ecNumber evidence="4">3.1.1.32</ecNumber>
    </recommendedName>
</protein>
<dbReference type="AlphaFoldDB" id="A0A7M7J2T5"/>
<comment type="subcellular location">
    <subcellularLocation>
        <location evidence="2">Secreted</location>
    </subcellularLocation>
</comment>
<evidence type="ECO:0000256" key="4">
    <source>
        <dbReference type="ARBA" id="ARBA00013179"/>
    </source>
</evidence>
<dbReference type="GO" id="GO:0008970">
    <property type="term" value="F:phospholipase A1 activity"/>
    <property type="evidence" value="ECO:0007669"/>
    <property type="project" value="UniProtKB-EC"/>
</dbReference>
<feature type="domain" description="Lipase" evidence="10">
    <location>
        <begin position="41"/>
        <end position="366"/>
    </location>
</feature>
<comment type="catalytic activity">
    <reaction evidence="1">
        <text>a 1,2-diacyl-sn-glycero-3-phosphocholine + H2O = a 2-acyl-sn-glycero-3-phosphocholine + a fatty acid + H(+)</text>
        <dbReference type="Rhea" id="RHEA:18689"/>
        <dbReference type="ChEBI" id="CHEBI:15377"/>
        <dbReference type="ChEBI" id="CHEBI:15378"/>
        <dbReference type="ChEBI" id="CHEBI:28868"/>
        <dbReference type="ChEBI" id="CHEBI:57643"/>
        <dbReference type="ChEBI" id="CHEBI:57875"/>
        <dbReference type="EC" id="3.1.1.32"/>
    </reaction>
</comment>
<evidence type="ECO:0000313" key="11">
    <source>
        <dbReference type="EnsemblMetazoa" id="XP_016845666"/>
    </source>
</evidence>
<keyword evidence="7" id="KW-1015">Disulfide bond</keyword>
<evidence type="ECO:0000256" key="6">
    <source>
        <dbReference type="ARBA" id="ARBA00022801"/>
    </source>
</evidence>
<evidence type="ECO:0000256" key="5">
    <source>
        <dbReference type="ARBA" id="ARBA00022525"/>
    </source>
</evidence>
<dbReference type="InParanoid" id="A0A7M7J2T5"/>
<dbReference type="SMR" id="A0A7M7J2T5"/>
<dbReference type="SUPFAM" id="SSF53474">
    <property type="entry name" value="alpha/beta-Hydrolases"/>
    <property type="match status" value="1"/>
</dbReference>
<evidence type="ECO:0000259" key="10">
    <source>
        <dbReference type="Pfam" id="PF00151"/>
    </source>
</evidence>
<dbReference type="InterPro" id="IPR013818">
    <property type="entry name" value="Lipase"/>
</dbReference>
<dbReference type="Pfam" id="PF00151">
    <property type="entry name" value="Lipase"/>
    <property type="match status" value="1"/>
</dbReference>
<dbReference type="OrthoDB" id="199913at2759"/>
<dbReference type="EnsemblMetazoa" id="XM_016990177">
    <property type="protein sequence ID" value="XP_016845666"/>
    <property type="gene ID" value="LOC100678280"/>
</dbReference>
<reference evidence="11" key="1">
    <citation type="submission" date="2021-01" db="UniProtKB">
        <authorList>
            <consortium name="EnsemblMetazoa"/>
        </authorList>
    </citation>
    <scope>IDENTIFICATION</scope>
</reference>
<dbReference type="Gene3D" id="3.40.50.1820">
    <property type="entry name" value="alpha/beta hydrolase"/>
    <property type="match status" value="1"/>
</dbReference>
<keyword evidence="12" id="KW-1185">Reference proteome</keyword>
<evidence type="ECO:0000256" key="8">
    <source>
        <dbReference type="RuleBase" id="RU004262"/>
    </source>
</evidence>
<dbReference type="PRINTS" id="PR00821">
    <property type="entry name" value="TAGLIPASE"/>
</dbReference>
<name>A0A7M7J2T5_NASVI</name>
<evidence type="ECO:0000313" key="12">
    <source>
        <dbReference type="Proteomes" id="UP000002358"/>
    </source>
</evidence>
<keyword evidence="9" id="KW-0732">Signal</keyword>
<dbReference type="GO" id="GO:0005615">
    <property type="term" value="C:extracellular space"/>
    <property type="evidence" value="ECO:0007669"/>
    <property type="project" value="TreeGrafter"/>
</dbReference>
<organism evidence="11 12">
    <name type="scientific">Nasonia vitripennis</name>
    <name type="common">Parasitic wasp</name>
    <dbReference type="NCBI Taxonomy" id="7425"/>
    <lineage>
        <taxon>Eukaryota</taxon>
        <taxon>Metazoa</taxon>
        <taxon>Ecdysozoa</taxon>
        <taxon>Arthropoda</taxon>
        <taxon>Hexapoda</taxon>
        <taxon>Insecta</taxon>
        <taxon>Pterygota</taxon>
        <taxon>Neoptera</taxon>
        <taxon>Endopterygota</taxon>
        <taxon>Hymenoptera</taxon>
        <taxon>Apocrita</taxon>
        <taxon>Proctotrupomorpha</taxon>
        <taxon>Chalcidoidea</taxon>
        <taxon>Pteromalidae</taxon>
        <taxon>Pteromalinae</taxon>
        <taxon>Nasonia</taxon>
    </lineage>
</organism>
<keyword evidence="6" id="KW-0378">Hydrolase</keyword>
<comment type="similarity">
    <text evidence="3 8">Belongs to the AB hydrolase superfamily. Lipase family.</text>
</comment>